<dbReference type="PANTHER" id="PTHR22946">
    <property type="entry name" value="DIENELACTONE HYDROLASE DOMAIN-CONTAINING PROTEIN-RELATED"/>
    <property type="match status" value="1"/>
</dbReference>
<dbReference type="Pfam" id="PF00326">
    <property type="entry name" value="Peptidase_S9"/>
    <property type="match status" value="1"/>
</dbReference>
<dbReference type="PANTHER" id="PTHR22946:SF12">
    <property type="entry name" value="CONIDIAL PIGMENT BIOSYNTHESIS PROTEIN AYG1 (AFU_ORTHOLOGUE AFUA_2G17550)"/>
    <property type="match status" value="1"/>
</dbReference>
<keyword evidence="3" id="KW-1185">Reference proteome</keyword>
<dbReference type="InterPro" id="IPR001375">
    <property type="entry name" value="Peptidase_S9_cat"/>
</dbReference>
<dbReference type="AlphaFoldDB" id="A0A2N8KMJ4"/>
<accession>A0A2N8KMJ4</accession>
<dbReference type="GO" id="GO:0006508">
    <property type="term" value="P:proteolysis"/>
    <property type="evidence" value="ECO:0007669"/>
    <property type="project" value="InterPro"/>
</dbReference>
<dbReference type="Gene3D" id="3.40.50.1820">
    <property type="entry name" value="alpha/beta hydrolase"/>
    <property type="match status" value="1"/>
</dbReference>
<dbReference type="GO" id="GO:0008236">
    <property type="term" value="F:serine-type peptidase activity"/>
    <property type="evidence" value="ECO:0007669"/>
    <property type="project" value="InterPro"/>
</dbReference>
<dbReference type="EMBL" id="POQS01000002">
    <property type="protein sequence ID" value="PND34674.1"/>
    <property type="molecule type" value="Genomic_DNA"/>
</dbReference>
<proteinExistence type="predicted"/>
<sequence>MLEYFKVYSWNLALSMALDAGANMDEVDRACRALRHVDDDQQHANDFFQAWADGGAKLARAAAADEAAGNLLSAGEKYRRACVMYITGERIPAHDYAPRLAAYDELLRTFAKYIECAGVTCEKVKVPYGDSFLPALMVSAGSDRSPAPCIVHFNGLDGVKEYLYLCGLPAMLAQRGVSILLVDNPGVGEALRKNRLYNAPEAELPAGACVDFLETRPDVDKRRIGMMALSLGGYHAPRAAAFEPRFACCVAWGANYDWGKRFRARIEGTYSAQKSVPHYFEHVKWVLGQQRIEDCLAITDRFTLEGVLDRVRVPVYITHGADDRQIPVADATRTYDECVNAPERELRIFSAEEGGEQHCSIGNMSLATNAMADWIARVLK</sequence>
<evidence type="ECO:0000259" key="1">
    <source>
        <dbReference type="Pfam" id="PF00326"/>
    </source>
</evidence>
<protein>
    <recommendedName>
        <fullName evidence="1">Peptidase S9 prolyl oligopeptidase catalytic domain-containing protein</fullName>
    </recommendedName>
</protein>
<dbReference type="SUPFAM" id="SSF53474">
    <property type="entry name" value="alpha/beta-Hydrolases"/>
    <property type="match status" value="1"/>
</dbReference>
<dbReference type="InterPro" id="IPR050261">
    <property type="entry name" value="FrsA_esterase"/>
</dbReference>
<dbReference type="RefSeq" id="WP_102772734.1">
    <property type="nucleotide sequence ID" value="NZ_POQS01000002.1"/>
</dbReference>
<gene>
    <name evidence="2" type="ORF">C1I89_10895</name>
</gene>
<comment type="caution">
    <text evidence="2">The sequence shown here is derived from an EMBL/GenBank/DDBJ whole genome shotgun (WGS) entry which is preliminary data.</text>
</comment>
<dbReference type="InterPro" id="IPR029058">
    <property type="entry name" value="AB_hydrolase_fold"/>
</dbReference>
<feature type="domain" description="Peptidase S9 prolyl oligopeptidase catalytic" evidence="1">
    <location>
        <begin position="171"/>
        <end position="379"/>
    </location>
</feature>
<name>A0A2N8KMJ4_9BURK</name>
<evidence type="ECO:0000313" key="3">
    <source>
        <dbReference type="Proteomes" id="UP000235994"/>
    </source>
</evidence>
<organism evidence="2 3">
    <name type="scientific">Achromobacter pulmonis</name>
    <dbReference type="NCBI Taxonomy" id="1389932"/>
    <lineage>
        <taxon>Bacteria</taxon>
        <taxon>Pseudomonadati</taxon>
        <taxon>Pseudomonadota</taxon>
        <taxon>Betaproteobacteria</taxon>
        <taxon>Burkholderiales</taxon>
        <taxon>Alcaligenaceae</taxon>
        <taxon>Achromobacter</taxon>
    </lineage>
</organism>
<dbReference type="Proteomes" id="UP000235994">
    <property type="component" value="Unassembled WGS sequence"/>
</dbReference>
<evidence type="ECO:0000313" key="2">
    <source>
        <dbReference type="EMBL" id="PND34674.1"/>
    </source>
</evidence>
<dbReference type="Gene3D" id="1.20.1440.110">
    <property type="entry name" value="acylaminoacyl peptidase"/>
    <property type="match status" value="1"/>
</dbReference>
<reference evidence="2 3" key="1">
    <citation type="submission" date="2018-01" db="EMBL/GenBank/DDBJ databases">
        <title>The draft genome of an aniline degradation strain ANB-1.</title>
        <authorList>
            <person name="Zhang L."/>
            <person name="Jiang J."/>
        </authorList>
    </citation>
    <scope>NUCLEOTIDE SEQUENCE [LARGE SCALE GENOMIC DNA]</scope>
    <source>
        <strain evidence="2 3">ANB-1</strain>
    </source>
</reference>